<dbReference type="AlphaFoldDB" id="A0AAV6K4A2"/>
<sequence length="246" mass="28240">MSCSDQVTDHLDLQRKSFYAIRPSSTFPMPKSLESSMSLHEDEKEHHEVEVVISIKLVTREHWTELMGYGFFGVKYEQIRLNYKQADGSVHRILMEWTGLNDDLKMLGVTQGVSKPHVAIVTFPFSYDLEVPRLSGVMYLLWILECEIKIQDCMEIHNPFESRGVCCPVCTSSGRRGEGKVNPTVLSEVTSDKMKIANGYKYWLKAPESLDNSAIGLHILLKPTEDWVKKIILRWIPFYHALEDCV</sequence>
<keyword evidence="2" id="KW-1185">Reference proteome</keyword>
<dbReference type="Proteomes" id="UP000823749">
    <property type="component" value="Chromosome 5"/>
</dbReference>
<comment type="caution">
    <text evidence="1">The sequence shown here is derived from an EMBL/GenBank/DDBJ whole genome shotgun (WGS) entry which is preliminary data.</text>
</comment>
<proteinExistence type="predicted"/>
<gene>
    <name evidence="1" type="ORF">RHGRI_013073</name>
</gene>
<name>A0AAV6K4A2_9ERIC</name>
<reference evidence="1" key="1">
    <citation type="submission" date="2020-08" db="EMBL/GenBank/DDBJ databases">
        <title>Plant Genome Project.</title>
        <authorList>
            <person name="Zhang R.-G."/>
        </authorList>
    </citation>
    <scope>NUCLEOTIDE SEQUENCE</scope>
    <source>
        <strain evidence="1">WSP0</strain>
        <tissue evidence="1">Leaf</tissue>
    </source>
</reference>
<organism evidence="1 2">
    <name type="scientific">Rhododendron griersonianum</name>
    <dbReference type="NCBI Taxonomy" id="479676"/>
    <lineage>
        <taxon>Eukaryota</taxon>
        <taxon>Viridiplantae</taxon>
        <taxon>Streptophyta</taxon>
        <taxon>Embryophyta</taxon>
        <taxon>Tracheophyta</taxon>
        <taxon>Spermatophyta</taxon>
        <taxon>Magnoliopsida</taxon>
        <taxon>eudicotyledons</taxon>
        <taxon>Gunneridae</taxon>
        <taxon>Pentapetalae</taxon>
        <taxon>asterids</taxon>
        <taxon>Ericales</taxon>
        <taxon>Ericaceae</taxon>
        <taxon>Ericoideae</taxon>
        <taxon>Rhodoreae</taxon>
        <taxon>Rhododendron</taxon>
    </lineage>
</organism>
<accession>A0AAV6K4A2</accession>
<dbReference type="EMBL" id="JACTNZ010000005">
    <property type="protein sequence ID" value="KAG5547276.1"/>
    <property type="molecule type" value="Genomic_DNA"/>
</dbReference>
<evidence type="ECO:0000313" key="2">
    <source>
        <dbReference type="Proteomes" id="UP000823749"/>
    </source>
</evidence>
<protein>
    <submittedName>
        <fullName evidence="1">Uncharacterized protein</fullName>
    </submittedName>
</protein>
<evidence type="ECO:0000313" key="1">
    <source>
        <dbReference type="EMBL" id="KAG5547276.1"/>
    </source>
</evidence>